<gene>
    <name evidence="1" type="ORF">S01H4_40462</name>
</gene>
<sequence>MVRRLDLPFRKKQVSFSLEGLSGLEKVYLSP</sequence>
<protein>
    <submittedName>
        <fullName evidence="1">Uncharacterized protein</fullName>
    </submittedName>
</protein>
<evidence type="ECO:0000313" key="1">
    <source>
        <dbReference type="EMBL" id="GAG91709.1"/>
    </source>
</evidence>
<reference evidence="1" key="1">
    <citation type="journal article" date="2014" name="Front. Microbiol.">
        <title>High frequency of phylogenetically diverse reductive dehalogenase-homologous genes in deep subseafloor sedimentary metagenomes.</title>
        <authorList>
            <person name="Kawai M."/>
            <person name="Futagami T."/>
            <person name="Toyoda A."/>
            <person name="Takaki Y."/>
            <person name="Nishi S."/>
            <person name="Hori S."/>
            <person name="Arai W."/>
            <person name="Tsubouchi T."/>
            <person name="Morono Y."/>
            <person name="Uchiyama I."/>
            <person name="Ito T."/>
            <person name="Fujiyama A."/>
            <person name="Inagaki F."/>
            <person name="Takami H."/>
        </authorList>
    </citation>
    <scope>NUCLEOTIDE SEQUENCE</scope>
    <source>
        <strain evidence="1">Expedition CK06-06</strain>
    </source>
</reference>
<dbReference type="AlphaFoldDB" id="X1B7F8"/>
<dbReference type="EMBL" id="BART01022034">
    <property type="protein sequence ID" value="GAG91709.1"/>
    <property type="molecule type" value="Genomic_DNA"/>
</dbReference>
<comment type="caution">
    <text evidence="1">The sequence shown here is derived from an EMBL/GenBank/DDBJ whole genome shotgun (WGS) entry which is preliminary data.</text>
</comment>
<organism evidence="1">
    <name type="scientific">marine sediment metagenome</name>
    <dbReference type="NCBI Taxonomy" id="412755"/>
    <lineage>
        <taxon>unclassified sequences</taxon>
        <taxon>metagenomes</taxon>
        <taxon>ecological metagenomes</taxon>
    </lineage>
</organism>
<proteinExistence type="predicted"/>
<accession>X1B7F8</accession>
<name>X1B7F8_9ZZZZ</name>
<feature type="non-terminal residue" evidence="1">
    <location>
        <position position="31"/>
    </location>
</feature>